<comment type="similarity">
    <text evidence="2">Belongs to the major facilitator superfamily. EmrB family.</text>
</comment>
<feature type="transmembrane region" description="Helical" evidence="8">
    <location>
        <begin position="53"/>
        <end position="73"/>
    </location>
</feature>
<dbReference type="GO" id="GO:0022857">
    <property type="term" value="F:transmembrane transporter activity"/>
    <property type="evidence" value="ECO:0007669"/>
    <property type="project" value="InterPro"/>
</dbReference>
<organism evidence="10 11">
    <name type="scientific">Candidatus Gallilactobacillus intestinavium</name>
    <dbReference type="NCBI Taxonomy" id="2840838"/>
    <lineage>
        <taxon>Bacteria</taxon>
        <taxon>Bacillati</taxon>
        <taxon>Bacillota</taxon>
        <taxon>Bacilli</taxon>
        <taxon>Lactobacillales</taxon>
        <taxon>Lactobacillaceae</taxon>
        <taxon>Lactobacillaceae incertae sedis</taxon>
        <taxon>Candidatus Gallilactobacillus</taxon>
    </lineage>
</organism>
<feature type="transmembrane region" description="Helical" evidence="8">
    <location>
        <begin position="169"/>
        <end position="188"/>
    </location>
</feature>
<keyword evidence="7 8" id="KW-0472">Membrane</keyword>
<evidence type="ECO:0000256" key="1">
    <source>
        <dbReference type="ARBA" id="ARBA00004651"/>
    </source>
</evidence>
<keyword evidence="4" id="KW-1003">Cell membrane</keyword>
<evidence type="ECO:0000256" key="4">
    <source>
        <dbReference type="ARBA" id="ARBA00022475"/>
    </source>
</evidence>
<feature type="transmembrane region" description="Helical" evidence="8">
    <location>
        <begin position="80"/>
        <end position="102"/>
    </location>
</feature>
<sequence>MQTDVYGKKYNRNVINAIGILGVFVCFLPQTLLTTALPSLMKDFNVSVNTIQWLNTGYLLMMGVMIPITGWLMDRFNSRSLYLSAMVIFSIGTVICCIVDNFPCLLIGRILQAMGGGVVLPLTQAMTMYMYPINKRGFIMGIRGLAIGFAPAIGPCLSGWILMHYSWHLLFQILIPLIILDLILSTIYMRNIMPNKANSLDWYSGILSVIGFGSLLYGFSYVGKSSWTNHTVILCLIIAIIVLTLFFHRQTKLSNPFLNIKLLKIKPFTINSTVGAIARMSFIGIELIIPLYLQIVHKLTPLQSGLVLLPGAICMGLLSPVAGKFLDKFGPKKVILAGTIILAFGTFDFVFINAHTSILRIIIMYTIRIIGVSFILMPSTTASINALSQDQISQGSAINNTFRQVSGSIATAIFTSVLTTTKTNFIYRYIHTINSQNQLHHLILKASIYGYRSAFFTALIICFIGIFLACFTKNTNPKK</sequence>
<feature type="transmembrane region" description="Helical" evidence="8">
    <location>
        <begin position="334"/>
        <end position="352"/>
    </location>
</feature>
<name>A0A9D9E878_9LACO</name>
<keyword evidence="5 8" id="KW-0812">Transmembrane</keyword>
<feature type="transmembrane region" description="Helical" evidence="8">
    <location>
        <begin position="144"/>
        <end position="163"/>
    </location>
</feature>
<dbReference type="NCBIfam" id="TIGR00711">
    <property type="entry name" value="efflux_EmrB"/>
    <property type="match status" value="1"/>
</dbReference>
<comment type="subcellular location">
    <subcellularLocation>
        <location evidence="1">Cell membrane</location>
        <topology evidence="1">Multi-pass membrane protein</topology>
    </subcellularLocation>
</comment>
<evidence type="ECO:0000313" key="10">
    <source>
        <dbReference type="EMBL" id="MBO8441620.1"/>
    </source>
</evidence>
<reference evidence="10" key="1">
    <citation type="submission" date="2020-10" db="EMBL/GenBank/DDBJ databases">
        <authorList>
            <person name="Gilroy R."/>
        </authorList>
    </citation>
    <scope>NUCLEOTIDE SEQUENCE</scope>
    <source>
        <strain evidence="10">C6-149</strain>
    </source>
</reference>
<keyword evidence="6 8" id="KW-1133">Transmembrane helix</keyword>
<evidence type="ECO:0000256" key="3">
    <source>
        <dbReference type="ARBA" id="ARBA00022448"/>
    </source>
</evidence>
<reference evidence="10" key="2">
    <citation type="journal article" date="2021" name="PeerJ">
        <title>Extensive microbial diversity within the chicken gut microbiome revealed by metagenomics and culture.</title>
        <authorList>
            <person name="Gilroy R."/>
            <person name="Ravi A."/>
            <person name="Getino M."/>
            <person name="Pursley I."/>
            <person name="Horton D.L."/>
            <person name="Alikhan N.F."/>
            <person name="Baker D."/>
            <person name="Gharbi K."/>
            <person name="Hall N."/>
            <person name="Watson M."/>
            <person name="Adriaenssens E.M."/>
            <person name="Foster-Nyarko E."/>
            <person name="Jarju S."/>
            <person name="Secka A."/>
            <person name="Antonio M."/>
            <person name="Oren A."/>
            <person name="Chaudhuri R.R."/>
            <person name="La Ragione R."/>
            <person name="Hildebrand F."/>
            <person name="Pallen M.J."/>
        </authorList>
    </citation>
    <scope>NUCLEOTIDE SEQUENCE</scope>
    <source>
        <strain evidence="10">C6-149</strain>
    </source>
</reference>
<feature type="transmembrane region" description="Helical" evidence="8">
    <location>
        <begin position="14"/>
        <end position="33"/>
    </location>
</feature>
<evidence type="ECO:0000256" key="6">
    <source>
        <dbReference type="ARBA" id="ARBA00022989"/>
    </source>
</evidence>
<feature type="transmembrane region" description="Helical" evidence="8">
    <location>
        <begin position="409"/>
        <end position="430"/>
    </location>
</feature>
<feature type="transmembrane region" description="Helical" evidence="8">
    <location>
        <begin position="227"/>
        <end position="247"/>
    </location>
</feature>
<dbReference type="PROSITE" id="PS50850">
    <property type="entry name" value="MFS"/>
    <property type="match status" value="1"/>
</dbReference>
<evidence type="ECO:0000313" key="11">
    <source>
        <dbReference type="Proteomes" id="UP000823614"/>
    </source>
</evidence>
<feature type="transmembrane region" description="Helical" evidence="8">
    <location>
        <begin position="450"/>
        <end position="471"/>
    </location>
</feature>
<evidence type="ECO:0000256" key="2">
    <source>
        <dbReference type="ARBA" id="ARBA00008537"/>
    </source>
</evidence>
<feature type="transmembrane region" description="Helical" evidence="8">
    <location>
        <begin position="305"/>
        <end position="322"/>
    </location>
</feature>
<feature type="transmembrane region" description="Helical" evidence="8">
    <location>
        <begin position="358"/>
        <end position="377"/>
    </location>
</feature>
<evidence type="ECO:0000259" key="9">
    <source>
        <dbReference type="PROSITE" id="PS50850"/>
    </source>
</evidence>
<feature type="transmembrane region" description="Helical" evidence="8">
    <location>
        <begin position="268"/>
        <end position="293"/>
    </location>
</feature>
<dbReference type="InterPro" id="IPR036259">
    <property type="entry name" value="MFS_trans_sf"/>
</dbReference>
<dbReference type="Proteomes" id="UP000823614">
    <property type="component" value="Unassembled WGS sequence"/>
</dbReference>
<dbReference type="CDD" id="cd17503">
    <property type="entry name" value="MFS_LmrB_MDR_like"/>
    <property type="match status" value="1"/>
</dbReference>
<evidence type="ECO:0000256" key="5">
    <source>
        <dbReference type="ARBA" id="ARBA00022692"/>
    </source>
</evidence>
<feature type="transmembrane region" description="Helical" evidence="8">
    <location>
        <begin position="114"/>
        <end position="132"/>
    </location>
</feature>
<dbReference type="PANTHER" id="PTHR42718:SF9">
    <property type="entry name" value="MAJOR FACILITATOR SUPERFAMILY MULTIDRUG TRANSPORTER MFSC"/>
    <property type="match status" value="1"/>
</dbReference>
<evidence type="ECO:0000256" key="7">
    <source>
        <dbReference type="ARBA" id="ARBA00023136"/>
    </source>
</evidence>
<gene>
    <name evidence="10" type="ORF">IAA89_04225</name>
</gene>
<dbReference type="Pfam" id="PF07690">
    <property type="entry name" value="MFS_1"/>
    <property type="match status" value="1"/>
</dbReference>
<dbReference type="GO" id="GO:0005886">
    <property type="term" value="C:plasma membrane"/>
    <property type="evidence" value="ECO:0007669"/>
    <property type="project" value="UniProtKB-SubCell"/>
</dbReference>
<dbReference type="EMBL" id="JADIMP010000066">
    <property type="protein sequence ID" value="MBO8441620.1"/>
    <property type="molecule type" value="Genomic_DNA"/>
</dbReference>
<dbReference type="Gene3D" id="1.20.1250.20">
    <property type="entry name" value="MFS general substrate transporter like domains"/>
    <property type="match status" value="1"/>
</dbReference>
<accession>A0A9D9E878</accession>
<dbReference type="Gene3D" id="1.20.1720.10">
    <property type="entry name" value="Multidrug resistance protein D"/>
    <property type="match status" value="1"/>
</dbReference>
<keyword evidence="3" id="KW-0813">Transport</keyword>
<proteinExistence type="inferred from homology"/>
<dbReference type="InterPro" id="IPR004638">
    <property type="entry name" value="EmrB-like"/>
</dbReference>
<dbReference type="InterPro" id="IPR020846">
    <property type="entry name" value="MFS_dom"/>
</dbReference>
<feature type="transmembrane region" description="Helical" evidence="8">
    <location>
        <begin position="200"/>
        <end position="221"/>
    </location>
</feature>
<dbReference type="AlphaFoldDB" id="A0A9D9E878"/>
<feature type="domain" description="Major facilitator superfamily (MFS) profile" evidence="9">
    <location>
        <begin position="15"/>
        <end position="477"/>
    </location>
</feature>
<protein>
    <submittedName>
        <fullName evidence="10">Multidrug efflux MFS transporter</fullName>
    </submittedName>
</protein>
<dbReference type="InterPro" id="IPR011701">
    <property type="entry name" value="MFS"/>
</dbReference>
<evidence type="ECO:0000256" key="8">
    <source>
        <dbReference type="SAM" id="Phobius"/>
    </source>
</evidence>
<dbReference type="SUPFAM" id="SSF103473">
    <property type="entry name" value="MFS general substrate transporter"/>
    <property type="match status" value="1"/>
</dbReference>
<comment type="caution">
    <text evidence="10">The sequence shown here is derived from an EMBL/GenBank/DDBJ whole genome shotgun (WGS) entry which is preliminary data.</text>
</comment>
<dbReference type="PANTHER" id="PTHR42718">
    <property type="entry name" value="MAJOR FACILITATOR SUPERFAMILY MULTIDRUG TRANSPORTER MFSC"/>
    <property type="match status" value="1"/>
</dbReference>